<organism evidence="4 5">
    <name type="scientific">Thermatribacter velox</name>
    <dbReference type="NCBI Taxonomy" id="3039681"/>
    <lineage>
        <taxon>Bacteria</taxon>
        <taxon>Pseudomonadati</taxon>
        <taxon>Atribacterota</taxon>
        <taxon>Atribacteria</taxon>
        <taxon>Atribacterales</taxon>
        <taxon>Thermatribacteraceae</taxon>
        <taxon>Thermatribacter</taxon>
    </lineage>
</organism>
<evidence type="ECO:0000256" key="2">
    <source>
        <dbReference type="ARBA" id="ARBA00008520"/>
    </source>
</evidence>
<feature type="signal peptide" evidence="3">
    <location>
        <begin position="1"/>
        <end position="26"/>
    </location>
</feature>
<evidence type="ECO:0000313" key="4">
    <source>
        <dbReference type="EMBL" id="WZL75966.1"/>
    </source>
</evidence>
<comment type="similarity">
    <text evidence="2">Belongs to the bacterial solute-binding protein 1 family.</text>
</comment>
<dbReference type="SUPFAM" id="SSF53850">
    <property type="entry name" value="Periplasmic binding protein-like II"/>
    <property type="match status" value="1"/>
</dbReference>
<evidence type="ECO:0000256" key="1">
    <source>
        <dbReference type="ARBA" id="ARBA00004418"/>
    </source>
</evidence>
<keyword evidence="5" id="KW-1185">Reference proteome</keyword>
<evidence type="ECO:0000313" key="5">
    <source>
        <dbReference type="Proteomes" id="UP001461341"/>
    </source>
</evidence>
<evidence type="ECO:0000256" key="3">
    <source>
        <dbReference type="SAM" id="SignalP"/>
    </source>
</evidence>
<sequence length="540" mass="61862">MKRSSILLVVALAVVLVLTWSFLALAQEETSELELQTAEAAFQAADKGNPDPAWQGQKFTIGVYSAGPRGAISGPLYFWRPFFEKLTGATYDIVEIPFGELREKIFTDLMTGTGYYDVIIGPSWFYGDYVSNGWIVPIDKYFDDPRMPKWDRDSILLPIRELLQWKGTWYGFNNDHDGQVLYYRRDILTDPKWQELFKQEKGYDLPVPPRTWEEVYDVCDFFNGKDWNGDGEKDYGITMHLKVGGQGFFHFMALSAPYVVSPAPGDDPTKVTRYHNVYWFDPETMEPLVDTPGFVEALKMLLKLSKTGPSAMWGWSLGEAWDAFLRGKAVLTFSWGDVGSLSQLPESSNIKGKLGVAPIPGSEKYYDLETQQWVNQRNFVANTVGASWHGVISKFSKKQDLAAYFLSWQATPEINHWNVVWGWTGIDPGTLYDLLKPTGYADIEDYVQTGYDAEDARQFVTAYEEMWYKYPLRQAYLRIPGTPEYWEVWDIHLSEAVVGQVSPEEALRRTKEDWNAITDRLGRENQKKIYQEAIGYVPEK</sequence>
<accession>A0ABZ2YCT5</accession>
<proteinExistence type="inferred from homology"/>
<dbReference type="InterPro" id="IPR050490">
    <property type="entry name" value="Bact_solute-bd_prot1"/>
</dbReference>
<dbReference type="PANTHER" id="PTHR43649:SF12">
    <property type="entry name" value="DIACETYLCHITOBIOSE BINDING PROTEIN DASA"/>
    <property type="match status" value="1"/>
</dbReference>
<protein>
    <submittedName>
        <fullName evidence="4">Extracellular solute-binding protein</fullName>
    </submittedName>
</protein>
<feature type="chain" id="PRO_5045349259" evidence="3">
    <location>
        <begin position="27"/>
        <end position="540"/>
    </location>
</feature>
<dbReference type="Pfam" id="PF01547">
    <property type="entry name" value="SBP_bac_1"/>
    <property type="match status" value="1"/>
</dbReference>
<dbReference type="RefSeq" id="WP_369018120.1">
    <property type="nucleotide sequence ID" value="NZ_CP121689.1"/>
</dbReference>
<name>A0ABZ2YCT5_9BACT</name>
<keyword evidence="3" id="KW-0732">Signal</keyword>
<dbReference type="EMBL" id="CP121689">
    <property type="protein sequence ID" value="WZL75966.1"/>
    <property type="molecule type" value="Genomic_DNA"/>
</dbReference>
<gene>
    <name evidence="4" type="ORF">QBE54_10340</name>
</gene>
<dbReference type="InterPro" id="IPR006059">
    <property type="entry name" value="SBP"/>
</dbReference>
<comment type="subcellular location">
    <subcellularLocation>
        <location evidence="1">Periplasm</location>
    </subcellularLocation>
</comment>
<reference evidence="4 5" key="1">
    <citation type="submission" date="2023-03" db="EMBL/GenBank/DDBJ databases">
        <title>Novel Species.</title>
        <authorList>
            <person name="Ma S."/>
        </authorList>
    </citation>
    <scope>NUCLEOTIDE SEQUENCE [LARGE SCALE GENOMIC DNA]</scope>
    <source>
        <strain evidence="4 5">B11</strain>
    </source>
</reference>
<dbReference type="Gene3D" id="3.40.190.10">
    <property type="entry name" value="Periplasmic binding protein-like II"/>
    <property type="match status" value="2"/>
</dbReference>
<dbReference type="PANTHER" id="PTHR43649">
    <property type="entry name" value="ARABINOSE-BINDING PROTEIN-RELATED"/>
    <property type="match status" value="1"/>
</dbReference>
<dbReference type="Proteomes" id="UP001461341">
    <property type="component" value="Chromosome"/>
</dbReference>